<accession>A0A0B5ASL5</accession>
<dbReference type="PROSITE" id="PS00874">
    <property type="entry name" value="T2SP_F"/>
    <property type="match status" value="1"/>
</dbReference>
<keyword evidence="3 9" id="KW-0813">Transport</keyword>
<dbReference type="Gene3D" id="1.20.81.30">
    <property type="entry name" value="Type II secretion system (T2SS), domain F"/>
    <property type="match status" value="2"/>
</dbReference>
<keyword evidence="4" id="KW-1003">Cell membrane</keyword>
<dbReference type="PANTHER" id="PTHR30012">
    <property type="entry name" value="GENERAL SECRETION PATHWAY PROTEIN"/>
    <property type="match status" value="1"/>
</dbReference>
<dbReference type="InterPro" id="IPR018076">
    <property type="entry name" value="T2SS_GspF_dom"/>
</dbReference>
<dbReference type="PANTHER" id="PTHR30012:SF0">
    <property type="entry name" value="TYPE II SECRETION SYSTEM PROTEIN F-RELATED"/>
    <property type="match status" value="1"/>
</dbReference>
<evidence type="ECO:0000256" key="9">
    <source>
        <dbReference type="RuleBase" id="RU003923"/>
    </source>
</evidence>
<dbReference type="InterPro" id="IPR001992">
    <property type="entry name" value="T2SS_GspF/T4SS_PilC_CS"/>
</dbReference>
<dbReference type="InterPro" id="IPR042094">
    <property type="entry name" value="T2SS_GspF_sf"/>
</dbReference>
<feature type="transmembrane region" description="Helical" evidence="10">
    <location>
        <begin position="374"/>
        <end position="398"/>
    </location>
</feature>
<dbReference type="PRINTS" id="PR00812">
    <property type="entry name" value="BCTERIALGSPF"/>
</dbReference>
<evidence type="ECO:0000256" key="1">
    <source>
        <dbReference type="ARBA" id="ARBA00004429"/>
    </source>
</evidence>
<dbReference type="AlphaFoldDB" id="A0A0B5ASL5"/>
<sequence>MTIYKYTGRTSKGLLKKGTIDSISERQAVAKLREDGISIREISPSNNLLHKEIYLKPQVSHKDFVVFCRQFSTLIKAGIPIVDSTGILASQVSGKQLQKTLLIVKEDIQTGTSLSDAVGKYPKIFPAIFINMIKAGEASGRLDETLERLADYFEKQYNLRKKVQSALAYPIMLTFLTFAVVVFLMTTIVPRFTDMFAQMDAELPAITKAVLGISELIQSYWWLIFLLLAGILIGFSVALKRSSSFRYSLSVMWLKLPIFGSLLQKSLIARMTRTLSSLFASSVPILQAITIVQRVMDHPAIEKVLAEARTNLQTGGTLSEPLSKSWIFPPMVYQMTAIGEKSGTLDMMLENIAEFYEAEVERTVDTLKSLIEPIMIVILAAVVGVIVLAIMVPLFTLYDQF</sequence>
<protein>
    <submittedName>
        <fullName evidence="12">Type II secretory pathway, component PulF</fullName>
    </submittedName>
</protein>
<comment type="similarity">
    <text evidence="2 9">Belongs to the GSP F family.</text>
</comment>
<dbReference type="Proteomes" id="UP000031449">
    <property type="component" value="Chromosome"/>
</dbReference>
<organism evidence="12 13">
    <name type="scientific">Jeotgalibacillus malaysiensis</name>
    <dbReference type="NCBI Taxonomy" id="1508404"/>
    <lineage>
        <taxon>Bacteria</taxon>
        <taxon>Bacillati</taxon>
        <taxon>Bacillota</taxon>
        <taxon>Bacilli</taxon>
        <taxon>Bacillales</taxon>
        <taxon>Caryophanaceae</taxon>
        <taxon>Jeotgalibacillus</taxon>
    </lineage>
</organism>
<dbReference type="Pfam" id="PF00482">
    <property type="entry name" value="T2SSF"/>
    <property type="match status" value="2"/>
</dbReference>
<keyword evidence="7 10" id="KW-1133">Transmembrane helix</keyword>
<evidence type="ECO:0000313" key="12">
    <source>
        <dbReference type="EMBL" id="AJD91667.1"/>
    </source>
</evidence>
<evidence type="ECO:0000256" key="10">
    <source>
        <dbReference type="SAM" id="Phobius"/>
    </source>
</evidence>
<dbReference type="BioCyc" id="JESP1508404:G14D9-11605-MONOMER"/>
<feature type="transmembrane region" description="Helical" evidence="10">
    <location>
        <begin position="220"/>
        <end position="239"/>
    </location>
</feature>
<dbReference type="GO" id="GO:0005886">
    <property type="term" value="C:plasma membrane"/>
    <property type="evidence" value="ECO:0007669"/>
    <property type="project" value="UniProtKB-SubCell"/>
</dbReference>
<dbReference type="HOGENOM" id="CLU_035032_2_1_9"/>
<dbReference type="EMBL" id="CP009416">
    <property type="protein sequence ID" value="AJD91667.1"/>
    <property type="molecule type" value="Genomic_DNA"/>
</dbReference>
<dbReference type="STRING" id="1508404.JMA_23500"/>
<evidence type="ECO:0000256" key="3">
    <source>
        <dbReference type="ARBA" id="ARBA00022448"/>
    </source>
</evidence>
<proteinExistence type="inferred from homology"/>
<dbReference type="GO" id="GO:0015628">
    <property type="term" value="P:protein secretion by the type II secretion system"/>
    <property type="evidence" value="ECO:0007669"/>
    <property type="project" value="TreeGrafter"/>
</dbReference>
<dbReference type="KEGG" id="jeo:JMA_23500"/>
<name>A0A0B5ASL5_9BACL</name>
<evidence type="ECO:0000256" key="8">
    <source>
        <dbReference type="ARBA" id="ARBA00023136"/>
    </source>
</evidence>
<keyword evidence="13" id="KW-1185">Reference proteome</keyword>
<comment type="subcellular location">
    <subcellularLocation>
        <location evidence="1">Cell inner membrane</location>
        <topology evidence="1">Multi-pass membrane protein</topology>
    </subcellularLocation>
    <subcellularLocation>
        <location evidence="9">Cell membrane</location>
        <topology evidence="9">Multi-pass membrane protein</topology>
    </subcellularLocation>
</comment>
<evidence type="ECO:0000256" key="4">
    <source>
        <dbReference type="ARBA" id="ARBA00022475"/>
    </source>
</evidence>
<evidence type="ECO:0000256" key="5">
    <source>
        <dbReference type="ARBA" id="ARBA00022519"/>
    </source>
</evidence>
<evidence type="ECO:0000256" key="7">
    <source>
        <dbReference type="ARBA" id="ARBA00022989"/>
    </source>
</evidence>
<evidence type="ECO:0000313" key="13">
    <source>
        <dbReference type="Proteomes" id="UP000031449"/>
    </source>
</evidence>
<dbReference type="InterPro" id="IPR003004">
    <property type="entry name" value="GspF/PilC"/>
</dbReference>
<gene>
    <name evidence="12" type="ORF">JMA_23500</name>
</gene>
<evidence type="ECO:0000256" key="2">
    <source>
        <dbReference type="ARBA" id="ARBA00005745"/>
    </source>
</evidence>
<evidence type="ECO:0000259" key="11">
    <source>
        <dbReference type="Pfam" id="PF00482"/>
    </source>
</evidence>
<keyword evidence="5" id="KW-0997">Cell inner membrane</keyword>
<feature type="domain" description="Type II secretion system protein GspF" evidence="11">
    <location>
        <begin position="67"/>
        <end position="190"/>
    </location>
</feature>
<reference evidence="12 13" key="1">
    <citation type="submission" date="2014-08" db="EMBL/GenBank/DDBJ databases">
        <title>Complete genome of a marine bacteria Jeotgalibacillus malaysiensis.</title>
        <authorList>
            <person name="Yaakop A.S."/>
            <person name="Chan K.-G."/>
            <person name="Goh K.M."/>
        </authorList>
    </citation>
    <scope>NUCLEOTIDE SEQUENCE [LARGE SCALE GENOMIC DNA]</scope>
    <source>
        <strain evidence="12 13">D5</strain>
    </source>
</reference>
<dbReference type="OrthoDB" id="9805682at2"/>
<dbReference type="FunFam" id="1.20.81.30:FF:000001">
    <property type="entry name" value="Type II secretion system protein F"/>
    <property type="match status" value="2"/>
</dbReference>
<feature type="transmembrane region" description="Helical" evidence="10">
    <location>
        <begin position="166"/>
        <end position="189"/>
    </location>
</feature>
<evidence type="ECO:0000256" key="6">
    <source>
        <dbReference type="ARBA" id="ARBA00022692"/>
    </source>
</evidence>
<feature type="domain" description="Type II secretion system protein GspF" evidence="11">
    <location>
        <begin position="272"/>
        <end position="393"/>
    </location>
</feature>
<keyword evidence="8 10" id="KW-0472">Membrane</keyword>
<keyword evidence="6 9" id="KW-0812">Transmembrane</keyword>